<evidence type="ECO:0000256" key="8">
    <source>
        <dbReference type="ARBA" id="ARBA00049303"/>
    </source>
</evidence>
<evidence type="ECO:0000256" key="7">
    <source>
        <dbReference type="ARBA" id="ARBA00047384"/>
    </source>
</evidence>
<evidence type="ECO:0000256" key="11">
    <source>
        <dbReference type="PROSITE-ProRule" id="PRU01015"/>
    </source>
</evidence>
<dbReference type="Gene3D" id="2.70.160.11">
    <property type="entry name" value="Hnrnp arginine n-methyltransferase1"/>
    <property type="match status" value="1"/>
</dbReference>
<evidence type="ECO:0000256" key="9">
    <source>
        <dbReference type="ARBA" id="ARBA00054963"/>
    </source>
</evidence>
<dbReference type="GO" id="GO:0005634">
    <property type="term" value="C:nucleus"/>
    <property type="evidence" value="ECO:0007669"/>
    <property type="project" value="UniProtKB-SubCell"/>
</dbReference>
<comment type="catalytic activity">
    <reaction evidence="7">
        <text>L-arginyl-[protein] + 2 S-adenosyl-L-methionine = N(omega),N(omega)-dimethyl-L-arginyl-[protein] + 2 S-adenosyl-L-homocysteine + 2 H(+)</text>
        <dbReference type="Rhea" id="RHEA:48096"/>
        <dbReference type="Rhea" id="RHEA-COMP:10532"/>
        <dbReference type="Rhea" id="RHEA-COMP:11991"/>
        <dbReference type="ChEBI" id="CHEBI:15378"/>
        <dbReference type="ChEBI" id="CHEBI:29965"/>
        <dbReference type="ChEBI" id="CHEBI:57856"/>
        <dbReference type="ChEBI" id="CHEBI:59789"/>
        <dbReference type="ChEBI" id="CHEBI:61897"/>
        <dbReference type="EC" id="2.1.1.319"/>
    </reaction>
    <physiologicalReaction direction="left-to-right" evidence="7">
        <dbReference type="Rhea" id="RHEA:48097"/>
    </physiologicalReaction>
</comment>
<evidence type="ECO:0000313" key="15">
    <source>
        <dbReference type="Proteomes" id="UP000243459"/>
    </source>
</evidence>
<evidence type="ECO:0000256" key="6">
    <source>
        <dbReference type="ARBA" id="ARBA00023242"/>
    </source>
</evidence>
<evidence type="ECO:0000256" key="5">
    <source>
        <dbReference type="ARBA" id="ARBA00022691"/>
    </source>
</evidence>
<name>A0A5P1FLU0_ASPOF</name>
<dbReference type="FunFam" id="2.70.160.11:FF:000001">
    <property type="entry name" value="Blast:Protein arginine N-methyltransferase 1"/>
    <property type="match status" value="1"/>
</dbReference>
<feature type="region of interest" description="Disordered" evidence="12">
    <location>
        <begin position="1"/>
        <end position="38"/>
    </location>
</feature>
<protein>
    <recommendedName>
        <fullName evidence="10">Protein arginine N-methyltransferase 1</fullName>
        <ecNumber evidence="2">2.1.1.319</ecNumber>
    </recommendedName>
</protein>
<keyword evidence="6" id="KW-0539">Nucleus</keyword>
<proteinExistence type="predicted"/>
<dbReference type="EMBL" id="CM007381">
    <property type="protein sequence ID" value="ONK79102.1"/>
    <property type="molecule type" value="Genomic_DNA"/>
</dbReference>
<evidence type="ECO:0000256" key="3">
    <source>
        <dbReference type="ARBA" id="ARBA00022603"/>
    </source>
</evidence>
<dbReference type="SUPFAM" id="SSF53335">
    <property type="entry name" value="S-adenosyl-L-methionine-dependent methyltransferases"/>
    <property type="match status" value="1"/>
</dbReference>
<reference evidence="15" key="1">
    <citation type="journal article" date="2017" name="Nat. Commun.">
        <title>The asparagus genome sheds light on the origin and evolution of a young Y chromosome.</title>
        <authorList>
            <person name="Harkess A."/>
            <person name="Zhou J."/>
            <person name="Xu C."/>
            <person name="Bowers J.E."/>
            <person name="Van der Hulst R."/>
            <person name="Ayyampalayam S."/>
            <person name="Mercati F."/>
            <person name="Riccardi P."/>
            <person name="McKain M.R."/>
            <person name="Kakrana A."/>
            <person name="Tang H."/>
            <person name="Ray J."/>
            <person name="Groenendijk J."/>
            <person name="Arikit S."/>
            <person name="Mathioni S.M."/>
            <person name="Nakano M."/>
            <person name="Shan H."/>
            <person name="Telgmann-Rauber A."/>
            <person name="Kanno A."/>
            <person name="Yue Z."/>
            <person name="Chen H."/>
            <person name="Li W."/>
            <person name="Chen Y."/>
            <person name="Xu X."/>
            <person name="Zhang Y."/>
            <person name="Luo S."/>
            <person name="Chen H."/>
            <person name="Gao J."/>
            <person name="Mao Z."/>
            <person name="Pires J.C."/>
            <person name="Luo M."/>
            <person name="Kudrna D."/>
            <person name="Wing R.A."/>
            <person name="Meyers B.C."/>
            <person name="Yi K."/>
            <person name="Kong H."/>
            <person name="Lavrijsen P."/>
            <person name="Sunseri F."/>
            <person name="Falavigna A."/>
            <person name="Ye Y."/>
            <person name="Leebens-Mack J.H."/>
            <person name="Chen G."/>
        </authorList>
    </citation>
    <scope>NUCLEOTIDE SEQUENCE [LARGE SCALE GENOMIC DNA]</scope>
    <source>
        <strain evidence="15">cv. DH0086</strain>
    </source>
</reference>
<evidence type="ECO:0000256" key="10">
    <source>
        <dbReference type="ARBA" id="ARBA00069515"/>
    </source>
</evidence>
<keyword evidence="4 11" id="KW-0808">Transferase</keyword>
<dbReference type="Pfam" id="PF22528">
    <property type="entry name" value="PRMT_C"/>
    <property type="match status" value="1"/>
</dbReference>
<evidence type="ECO:0000256" key="12">
    <source>
        <dbReference type="SAM" id="MobiDB-lite"/>
    </source>
</evidence>
<dbReference type="InterPro" id="IPR025799">
    <property type="entry name" value="Arg_MeTrfase"/>
</dbReference>
<comment type="catalytic activity">
    <reaction evidence="8">
        <text>L-arginyl-[protein] + S-adenosyl-L-methionine = N(omega)-methyl-L-arginyl-[protein] + S-adenosyl-L-homocysteine + H(+)</text>
        <dbReference type="Rhea" id="RHEA:48100"/>
        <dbReference type="Rhea" id="RHEA-COMP:10532"/>
        <dbReference type="Rhea" id="RHEA-COMP:11990"/>
        <dbReference type="ChEBI" id="CHEBI:15378"/>
        <dbReference type="ChEBI" id="CHEBI:29965"/>
        <dbReference type="ChEBI" id="CHEBI:57856"/>
        <dbReference type="ChEBI" id="CHEBI:59789"/>
        <dbReference type="ChEBI" id="CHEBI:65280"/>
    </reaction>
    <physiologicalReaction direction="left-to-right" evidence="8">
        <dbReference type="Rhea" id="RHEA:48101"/>
    </physiologicalReaction>
</comment>
<evidence type="ECO:0000256" key="2">
    <source>
        <dbReference type="ARBA" id="ARBA00011925"/>
    </source>
</evidence>
<dbReference type="PROSITE" id="PS51678">
    <property type="entry name" value="SAM_MT_PRMT"/>
    <property type="match status" value="1"/>
</dbReference>
<dbReference type="InterPro" id="IPR029063">
    <property type="entry name" value="SAM-dependent_MTases_sf"/>
</dbReference>
<evidence type="ECO:0000259" key="13">
    <source>
        <dbReference type="Pfam" id="PF22528"/>
    </source>
</evidence>
<sequence>MGRRKGGNKTLAPCSSQRNDSSKGINEFDAEMSAVGSEDEVVMAERTESSNLEDGSEALALVGGDQTSADYYFDSYSHFGIHEEMLKDSVRTKTYQNVIYQNKFLFKDKVILDVGAGTGILSLFCAKAGAKHVYAVECSLMADMAKEIVEANGFSNVITVLKGKVEEIVLPVTHVDVIISEWMGYFLLFENMLNTVLYARDKWLINGGVVLPDKASLYLTAIEDAEYKDDKIEFWNNVYGFDMSCIKKLSMVEPLVDTVDQNQIVTKSQLLKTMDISKMTPGDASFTAPFKLVAERNDYIHALVAYFDVSFTKCHKLMGFSTGPKSRGTHWKQTVLYLEDVLTICEGEALVGTMTVEPNSKNPRDVDITVKYSLNGQRCQVSRTQHYKMR</sequence>
<dbReference type="AlphaFoldDB" id="A0A5P1FLU0"/>
<dbReference type="InterPro" id="IPR055135">
    <property type="entry name" value="PRMT_dom"/>
</dbReference>
<dbReference type="GO" id="GO:0042054">
    <property type="term" value="F:histone methyltransferase activity"/>
    <property type="evidence" value="ECO:0007669"/>
    <property type="project" value="TreeGrafter"/>
</dbReference>
<dbReference type="Proteomes" id="UP000243459">
    <property type="component" value="Chromosome 1"/>
</dbReference>
<dbReference type="OrthoDB" id="7848332at2759"/>
<organism evidence="14 15">
    <name type="scientific">Asparagus officinalis</name>
    <name type="common">Garden asparagus</name>
    <dbReference type="NCBI Taxonomy" id="4686"/>
    <lineage>
        <taxon>Eukaryota</taxon>
        <taxon>Viridiplantae</taxon>
        <taxon>Streptophyta</taxon>
        <taxon>Embryophyta</taxon>
        <taxon>Tracheophyta</taxon>
        <taxon>Spermatophyta</taxon>
        <taxon>Magnoliopsida</taxon>
        <taxon>Liliopsida</taxon>
        <taxon>Asparagales</taxon>
        <taxon>Asparagaceae</taxon>
        <taxon>Asparagoideae</taxon>
        <taxon>Asparagus</taxon>
    </lineage>
</organism>
<gene>
    <name evidence="14" type="ORF">A4U43_C01F2960</name>
</gene>
<keyword evidence="15" id="KW-1185">Reference proteome</keyword>
<dbReference type="CDD" id="cd02440">
    <property type="entry name" value="AdoMet_MTases"/>
    <property type="match status" value="1"/>
</dbReference>
<evidence type="ECO:0000256" key="1">
    <source>
        <dbReference type="ARBA" id="ARBA00004123"/>
    </source>
</evidence>
<accession>A0A5P1FLU0</accession>
<dbReference type="GO" id="GO:0035242">
    <property type="term" value="F:protein-arginine omega-N asymmetric methyltransferase activity"/>
    <property type="evidence" value="ECO:0007669"/>
    <property type="project" value="UniProtKB-EC"/>
</dbReference>
<feature type="domain" description="Protein arginine N-methyltransferase" evidence="13">
    <location>
        <begin position="213"/>
        <end position="377"/>
    </location>
</feature>
<dbReference type="OMA" id="CTHTKVK"/>
<keyword evidence="3 11" id="KW-0489">Methyltransferase</keyword>
<dbReference type="Gramene" id="ONK79102">
    <property type="protein sequence ID" value="ONK79102"/>
    <property type="gene ID" value="A4U43_C01F2960"/>
</dbReference>
<dbReference type="EC" id="2.1.1.319" evidence="2"/>
<dbReference type="FunFam" id="3.40.50.150:FF:000116">
    <property type="entry name" value="probable protein arginine N-methyltransferase 1"/>
    <property type="match status" value="1"/>
</dbReference>
<dbReference type="PANTHER" id="PTHR11006:SF53">
    <property type="entry name" value="PROTEIN ARGININE N-METHYLTRANSFERASE 3"/>
    <property type="match status" value="1"/>
</dbReference>
<keyword evidence="5 11" id="KW-0949">S-adenosyl-L-methionine</keyword>
<feature type="compositionally biased region" description="Polar residues" evidence="12">
    <location>
        <begin position="13"/>
        <end position="24"/>
    </location>
</feature>
<comment type="subcellular location">
    <subcellularLocation>
        <location evidence="1">Nucleus</location>
    </subcellularLocation>
</comment>
<comment type="function">
    <text evidence="9">Arginine methyltransferase that methylates (mono and asymmetric dimethylation) the guanidino nitrogens of arginyl residues present in target proteins.</text>
</comment>
<evidence type="ECO:0000256" key="4">
    <source>
        <dbReference type="ARBA" id="ARBA00022679"/>
    </source>
</evidence>
<dbReference type="Pfam" id="PF06325">
    <property type="entry name" value="PrmA"/>
    <property type="match status" value="1"/>
</dbReference>
<dbReference type="Gene3D" id="3.40.50.150">
    <property type="entry name" value="Vaccinia Virus protein VP39"/>
    <property type="match status" value="1"/>
</dbReference>
<dbReference type="GO" id="GO:0032259">
    <property type="term" value="P:methylation"/>
    <property type="evidence" value="ECO:0007669"/>
    <property type="project" value="UniProtKB-KW"/>
</dbReference>
<evidence type="ECO:0000313" key="14">
    <source>
        <dbReference type="EMBL" id="ONK79102.1"/>
    </source>
</evidence>
<dbReference type="PANTHER" id="PTHR11006">
    <property type="entry name" value="PROTEIN ARGININE N-METHYLTRANSFERASE"/>
    <property type="match status" value="1"/>
</dbReference>